<comment type="caution">
    <text evidence="2">The sequence shown here is derived from an EMBL/GenBank/DDBJ whole genome shotgun (WGS) entry which is preliminary data.</text>
</comment>
<sequence length="400" mass="44826">MHSSLRFALALAAVCQLPMALAAAPANTPAPDTAQAALEAEWQTYITRSQELRKLDQQQLRKEMKRRGLKEPLLPAYTKEFGFETEQPLEWFTSTEGKAIMEAILSLQTPTGGWSKRTDMTKKRKPGMAFGNEKNYIPTFDNDATSKQLTLLAKAYTATGDKAYQDAFARGLTLIFNAQYPNGGWPQNYPLVGGYHNYITYNDSLMVNLMFLLRDVANGEGNYTFVSKEQRALAQRSLDKAIQCALNTQVLINGQPTVWGAQHDPITLMPAQARAYEMASLTSAESVWMVEFFMGLENPSADVINAVHGAAAWYEATKITGKTWVRGEAELKDDTNAPALWSRFYELGTNKPIFGDRDGSVHYEIGKVSKERREGYAWYTTSPAKVLKHYAKWAKKYPRA</sequence>
<dbReference type="Pfam" id="PF09492">
    <property type="entry name" value="Pec_lyase"/>
    <property type="match status" value="1"/>
</dbReference>
<dbReference type="InterPro" id="IPR012669">
    <property type="entry name" value="Pectate_lyase"/>
</dbReference>
<name>A0A266QCH2_9GAMM</name>
<dbReference type="Gene3D" id="1.50.10.20">
    <property type="match status" value="1"/>
</dbReference>
<gene>
    <name evidence="2" type="ORF">CBP51_08700</name>
</gene>
<dbReference type="NCBIfam" id="TIGR02474">
    <property type="entry name" value="pec_lyase"/>
    <property type="match status" value="1"/>
</dbReference>
<evidence type="ECO:0000313" key="2">
    <source>
        <dbReference type="EMBL" id="OZY87049.1"/>
    </source>
</evidence>
<reference evidence="3" key="1">
    <citation type="submission" date="2017-05" db="EMBL/GenBank/DDBJ databases">
        <authorList>
            <person name="Barney B.M."/>
        </authorList>
    </citation>
    <scope>NUCLEOTIDE SEQUENCE [LARGE SCALE GENOMIC DNA]</scope>
    <source>
        <strain evidence="3">PSBB022</strain>
    </source>
</reference>
<protein>
    <submittedName>
        <fullName evidence="2">Pectate lyase</fullName>
    </submittedName>
</protein>
<dbReference type="RefSeq" id="WP_094984550.1">
    <property type="nucleotide sequence ID" value="NZ_NHNI01000001.1"/>
</dbReference>
<dbReference type="AlphaFoldDB" id="A0A266QCH2"/>
<accession>A0A266QCH2</accession>
<dbReference type="Proteomes" id="UP000216101">
    <property type="component" value="Unassembled WGS sequence"/>
</dbReference>
<organism evidence="2 3">
    <name type="scientific">Cellvibrio mixtus</name>
    <dbReference type="NCBI Taxonomy" id="39650"/>
    <lineage>
        <taxon>Bacteria</taxon>
        <taxon>Pseudomonadati</taxon>
        <taxon>Pseudomonadota</taxon>
        <taxon>Gammaproteobacteria</taxon>
        <taxon>Cellvibrionales</taxon>
        <taxon>Cellvibrionaceae</taxon>
        <taxon>Cellvibrio</taxon>
    </lineage>
</organism>
<evidence type="ECO:0000256" key="1">
    <source>
        <dbReference type="SAM" id="SignalP"/>
    </source>
</evidence>
<keyword evidence="3" id="KW-1185">Reference proteome</keyword>
<proteinExistence type="predicted"/>
<keyword evidence="2" id="KW-0456">Lyase</keyword>
<dbReference type="SUPFAM" id="SSF81853">
    <property type="entry name" value="Family 10 polysaccharide lyase"/>
    <property type="match status" value="1"/>
</dbReference>
<feature type="chain" id="PRO_5013351852" evidence="1">
    <location>
        <begin position="23"/>
        <end position="400"/>
    </location>
</feature>
<dbReference type="EMBL" id="NHNI01000001">
    <property type="protein sequence ID" value="OZY87049.1"/>
    <property type="molecule type" value="Genomic_DNA"/>
</dbReference>
<dbReference type="GO" id="GO:0016829">
    <property type="term" value="F:lyase activity"/>
    <property type="evidence" value="ECO:0007669"/>
    <property type="project" value="UniProtKB-KW"/>
</dbReference>
<keyword evidence="1" id="KW-0732">Signal</keyword>
<feature type="signal peptide" evidence="1">
    <location>
        <begin position="1"/>
        <end position="22"/>
    </location>
</feature>
<evidence type="ECO:0000313" key="3">
    <source>
        <dbReference type="Proteomes" id="UP000216101"/>
    </source>
</evidence>